<dbReference type="Pfam" id="PF00622">
    <property type="entry name" value="SPRY"/>
    <property type="match status" value="1"/>
</dbReference>
<dbReference type="InterPro" id="IPR013320">
    <property type="entry name" value="ConA-like_dom_sf"/>
</dbReference>
<feature type="domain" description="B30.2/SPRY" evidence="4">
    <location>
        <begin position="163"/>
        <end position="354"/>
    </location>
</feature>
<dbReference type="OMA" id="NEARLGH"/>
<evidence type="ECO:0000256" key="3">
    <source>
        <dbReference type="ARBA" id="ARBA00022833"/>
    </source>
</evidence>
<evidence type="ECO:0000256" key="1">
    <source>
        <dbReference type="ARBA" id="ARBA00022723"/>
    </source>
</evidence>
<organism evidence="5 6">
    <name type="scientific">Chiloscyllium punctatum</name>
    <name type="common">Brownbanded bambooshark</name>
    <name type="synonym">Hemiscyllium punctatum</name>
    <dbReference type="NCBI Taxonomy" id="137246"/>
    <lineage>
        <taxon>Eukaryota</taxon>
        <taxon>Metazoa</taxon>
        <taxon>Chordata</taxon>
        <taxon>Craniata</taxon>
        <taxon>Vertebrata</taxon>
        <taxon>Chondrichthyes</taxon>
        <taxon>Elasmobranchii</taxon>
        <taxon>Galeomorphii</taxon>
        <taxon>Galeoidea</taxon>
        <taxon>Orectolobiformes</taxon>
        <taxon>Hemiscylliidae</taxon>
        <taxon>Chiloscyllium</taxon>
    </lineage>
</organism>
<evidence type="ECO:0000313" key="5">
    <source>
        <dbReference type="EMBL" id="GCC34071.1"/>
    </source>
</evidence>
<name>A0A401SUJ9_CHIPU</name>
<accession>A0A401SUJ9</accession>
<keyword evidence="3" id="KW-0862">Zinc</keyword>
<dbReference type="InterPro" id="IPR043136">
    <property type="entry name" value="B30.2/SPRY_sf"/>
</dbReference>
<evidence type="ECO:0000313" key="6">
    <source>
        <dbReference type="Proteomes" id="UP000287033"/>
    </source>
</evidence>
<dbReference type="InterPro" id="IPR001870">
    <property type="entry name" value="B30.2/SPRY"/>
</dbReference>
<comment type="caution">
    <text evidence="5">The sequence shown here is derived from an EMBL/GenBank/DDBJ whole genome shotgun (WGS) entry which is preliminary data.</text>
</comment>
<dbReference type="PANTHER" id="PTHR25465:SF66">
    <property type="entry name" value="B BOX AND SPRY DOMAIN-CONTAINING PROTEIN"/>
    <property type="match status" value="1"/>
</dbReference>
<dbReference type="OrthoDB" id="9875313at2759"/>
<dbReference type="EMBL" id="BEZZ01000566">
    <property type="protein sequence ID" value="GCC34071.1"/>
    <property type="molecule type" value="Genomic_DNA"/>
</dbReference>
<dbReference type="GO" id="GO:0008270">
    <property type="term" value="F:zinc ion binding"/>
    <property type="evidence" value="ECO:0007669"/>
    <property type="project" value="UniProtKB-KW"/>
</dbReference>
<keyword evidence="6" id="KW-1185">Reference proteome</keyword>
<dbReference type="SMART" id="SM00589">
    <property type="entry name" value="PRY"/>
    <property type="match status" value="1"/>
</dbReference>
<sequence length="354" mass="40616">MAQVIMSSWRLLQCNANFNNKLVDDCEKLQLRLASVERFTDGTLNNKRRSVKADASSAREQVIQRLNFIREMCDNEEQRLLEVIHDEEERVQQSILTQNTYWMESQQKLADIKNYLVDIVTKMDDTVLVKHQKEIFERAEEAEGILEPEDSNKLNFNLACVHSHLLSNLWASAAMIGIPVAENLHIDEKTLHSSLTLSESKKRLSFVRKKVHLYPDCPERFEHWPNALGLESFQRGLCTWRVDVENSCAYKVGLAYSCLPRKGTGHESRLGYNSSSWVFSRYDEEYTVAHDGQLKTLDLLRRPKLIGILVDYDGGEILFYDADACAIIHSYQTKLSFPVHAAFAVADNCITIVQ</sequence>
<protein>
    <recommendedName>
        <fullName evidence="4">B30.2/SPRY domain-containing protein</fullName>
    </recommendedName>
</protein>
<gene>
    <name evidence="5" type="ORF">chiPu_0012544</name>
</gene>
<dbReference type="InterPro" id="IPR003877">
    <property type="entry name" value="SPRY_dom"/>
</dbReference>
<reference evidence="5 6" key="1">
    <citation type="journal article" date="2018" name="Nat. Ecol. Evol.">
        <title>Shark genomes provide insights into elasmobranch evolution and the origin of vertebrates.</title>
        <authorList>
            <person name="Hara Y"/>
            <person name="Yamaguchi K"/>
            <person name="Onimaru K"/>
            <person name="Kadota M"/>
            <person name="Koyanagi M"/>
            <person name="Keeley SD"/>
            <person name="Tatsumi K"/>
            <person name="Tanaka K"/>
            <person name="Motone F"/>
            <person name="Kageyama Y"/>
            <person name="Nozu R"/>
            <person name="Adachi N"/>
            <person name="Nishimura O"/>
            <person name="Nakagawa R"/>
            <person name="Tanegashima C"/>
            <person name="Kiyatake I"/>
            <person name="Matsumoto R"/>
            <person name="Murakumo K"/>
            <person name="Nishida K"/>
            <person name="Terakita A"/>
            <person name="Kuratani S"/>
            <person name="Sato K"/>
            <person name="Hyodo S Kuraku.S."/>
        </authorList>
    </citation>
    <scope>NUCLEOTIDE SEQUENCE [LARGE SCALE GENOMIC DNA]</scope>
</reference>
<dbReference type="Pfam" id="PF13765">
    <property type="entry name" value="PRY"/>
    <property type="match status" value="1"/>
</dbReference>
<dbReference type="AlphaFoldDB" id="A0A401SUJ9"/>
<dbReference type="Proteomes" id="UP000287033">
    <property type="component" value="Unassembled WGS sequence"/>
</dbReference>
<evidence type="ECO:0000256" key="2">
    <source>
        <dbReference type="ARBA" id="ARBA00022771"/>
    </source>
</evidence>
<dbReference type="Gene3D" id="2.60.120.920">
    <property type="match status" value="1"/>
</dbReference>
<dbReference type="SUPFAM" id="SSF49899">
    <property type="entry name" value="Concanavalin A-like lectins/glucanases"/>
    <property type="match status" value="1"/>
</dbReference>
<dbReference type="PROSITE" id="PS50188">
    <property type="entry name" value="B302_SPRY"/>
    <property type="match status" value="1"/>
</dbReference>
<dbReference type="InterPro" id="IPR003879">
    <property type="entry name" value="Butyrophylin_SPRY"/>
</dbReference>
<proteinExistence type="predicted"/>
<dbReference type="STRING" id="137246.A0A401SUJ9"/>
<keyword evidence="2" id="KW-0863">Zinc-finger</keyword>
<dbReference type="GO" id="GO:0005737">
    <property type="term" value="C:cytoplasm"/>
    <property type="evidence" value="ECO:0007669"/>
    <property type="project" value="UniProtKB-ARBA"/>
</dbReference>
<keyword evidence="1" id="KW-0479">Metal-binding</keyword>
<dbReference type="PANTHER" id="PTHR25465">
    <property type="entry name" value="B-BOX DOMAIN CONTAINING"/>
    <property type="match status" value="1"/>
</dbReference>
<dbReference type="InterPro" id="IPR006574">
    <property type="entry name" value="PRY"/>
</dbReference>
<evidence type="ECO:0000259" key="4">
    <source>
        <dbReference type="PROSITE" id="PS50188"/>
    </source>
</evidence>
<dbReference type="PRINTS" id="PR01407">
    <property type="entry name" value="BUTYPHLNCDUF"/>
</dbReference>
<dbReference type="InterPro" id="IPR051051">
    <property type="entry name" value="E3_ubiq-ligase_TRIM/RNF"/>
</dbReference>